<feature type="compositionally biased region" description="Gly residues" evidence="1">
    <location>
        <begin position="115"/>
        <end position="124"/>
    </location>
</feature>
<protein>
    <submittedName>
        <fullName evidence="2">Uncharacterized protein</fullName>
    </submittedName>
</protein>
<feature type="region of interest" description="Disordered" evidence="1">
    <location>
        <begin position="236"/>
        <end position="271"/>
    </location>
</feature>
<feature type="compositionally biased region" description="Basic and acidic residues" evidence="1">
    <location>
        <begin position="236"/>
        <end position="254"/>
    </location>
</feature>
<reference evidence="2 3" key="1">
    <citation type="submission" date="2018-07" db="EMBL/GenBank/DDBJ databases">
        <title>Genomic Encyclopedia of Type Strains, Phase IV (KMG-IV): sequencing the most valuable type-strain genomes for metagenomic binning, comparative biology and taxonomic classification.</title>
        <authorList>
            <person name="Goeker M."/>
        </authorList>
    </citation>
    <scope>NUCLEOTIDE SEQUENCE [LARGE SCALE GENOMIC DNA]</scope>
    <source>
        <strain evidence="2 3">DSM 21634</strain>
    </source>
</reference>
<keyword evidence="3" id="KW-1185">Reference proteome</keyword>
<feature type="region of interest" description="Disordered" evidence="1">
    <location>
        <begin position="1"/>
        <end position="218"/>
    </location>
</feature>
<proteinExistence type="predicted"/>
<dbReference type="AlphaFoldDB" id="A0A368XCN2"/>
<dbReference type="EMBL" id="QPJK01000016">
    <property type="protein sequence ID" value="RCW64207.1"/>
    <property type="molecule type" value="Genomic_DNA"/>
</dbReference>
<sequence>MANRNQRHPQQDQWRDNDRNQMGQYADQQRQYGGQRYQDSSHDARNWGARHEGSDLHRHDPAQASYGRASAPDVHGGPSGGYQRDWQADPGYNQPGYMRNPSHQGYGSRDERQSGGYGSYGGGDQDYRNQSYRQGDRGYDEGRDWNRYGGANGSDEDRHGHERFQGGGGGYRSNSGPYAGSQTYGGYGDQLGYGSYQGGGRQQQHHDPDYQQWREQQLRNLDEDYQSWRGERYKKFSDEFDSWRKNRQGTEQKNDLPGSTGSNATNNPGTK</sequence>
<dbReference type="Proteomes" id="UP000252884">
    <property type="component" value="Unassembled WGS sequence"/>
</dbReference>
<feature type="compositionally biased region" description="Basic and acidic residues" evidence="1">
    <location>
        <begin position="155"/>
        <end position="164"/>
    </location>
</feature>
<feature type="compositionally biased region" description="Gly residues" evidence="1">
    <location>
        <begin position="183"/>
        <end position="201"/>
    </location>
</feature>
<name>A0A368XCN2_9BURK</name>
<evidence type="ECO:0000313" key="2">
    <source>
        <dbReference type="EMBL" id="RCW64207.1"/>
    </source>
</evidence>
<comment type="caution">
    <text evidence="2">The sequence shown here is derived from an EMBL/GenBank/DDBJ whole genome shotgun (WGS) entry which is preliminary data.</text>
</comment>
<feature type="compositionally biased region" description="Basic and acidic residues" evidence="1">
    <location>
        <begin position="39"/>
        <end position="61"/>
    </location>
</feature>
<gene>
    <name evidence="2" type="ORF">DES41_116114</name>
</gene>
<accession>A0A368XCN2</accession>
<evidence type="ECO:0000256" key="1">
    <source>
        <dbReference type="SAM" id="MobiDB-lite"/>
    </source>
</evidence>
<feature type="compositionally biased region" description="Polar residues" evidence="1">
    <location>
        <begin position="257"/>
        <end position="271"/>
    </location>
</feature>
<organism evidence="2 3">
    <name type="scientific">Pseudorhodoferax soli</name>
    <dbReference type="NCBI Taxonomy" id="545864"/>
    <lineage>
        <taxon>Bacteria</taxon>
        <taxon>Pseudomonadati</taxon>
        <taxon>Pseudomonadota</taxon>
        <taxon>Betaproteobacteria</taxon>
        <taxon>Burkholderiales</taxon>
        <taxon>Comamonadaceae</taxon>
    </lineage>
</organism>
<feature type="compositionally biased region" description="Low complexity" evidence="1">
    <location>
        <begin position="20"/>
        <end position="38"/>
    </location>
</feature>
<dbReference type="OrthoDB" id="8819682at2"/>
<feature type="compositionally biased region" description="Basic and acidic residues" evidence="1">
    <location>
        <begin position="9"/>
        <end position="19"/>
    </location>
</feature>
<feature type="compositionally biased region" description="Basic and acidic residues" evidence="1">
    <location>
        <begin position="134"/>
        <end position="146"/>
    </location>
</feature>
<dbReference type="RefSeq" id="WP_114472489.1">
    <property type="nucleotide sequence ID" value="NZ_QPJK01000016.1"/>
</dbReference>
<evidence type="ECO:0000313" key="3">
    <source>
        <dbReference type="Proteomes" id="UP000252884"/>
    </source>
</evidence>